<dbReference type="Gene3D" id="3.90.550.10">
    <property type="entry name" value="Spore Coat Polysaccharide Biosynthesis Protein SpsA, Chain A"/>
    <property type="match status" value="1"/>
</dbReference>
<dbReference type="HOGENOM" id="CLU_085700_0_0_7"/>
<evidence type="ECO:0000313" key="2">
    <source>
        <dbReference type="Proteomes" id="UP000003953"/>
    </source>
</evidence>
<evidence type="ECO:0000313" key="1">
    <source>
        <dbReference type="EMBL" id="EEQ64120.1"/>
    </source>
</evidence>
<accession>C5F1G8</accession>
<evidence type="ECO:0008006" key="3">
    <source>
        <dbReference type="Google" id="ProtNLM"/>
    </source>
</evidence>
<keyword evidence="2" id="KW-1185">Reference proteome</keyword>
<dbReference type="CDD" id="cd00761">
    <property type="entry name" value="Glyco_tranf_GTA_type"/>
    <property type="match status" value="1"/>
</dbReference>
<dbReference type="SUPFAM" id="SSF53448">
    <property type="entry name" value="Nucleotide-diphospho-sugar transferases"/>
    <property type="match status" value="1"/>
</dbReference>
<organism evidence="1 2">
    <name type="scientific">Helicobacter pullorum MIT 98-5489</name>
    <dbReference type="NCBI Taxonomy" id="537972"/>
    <lineage>
        <taxon>Bacteria</taxon>
        <taxon>Pseudomonadati</taxon>
        <taxon>Campylobacterota</taxon>
        <taxon>Epsilonproteobacteria</taxon>
        <taxon>Campylobacterales</taxon>
        <taxon>Helicobacteraceae</taxon>
        <taxon>Helicobacter</taxon>
    </lineage>
</organism>
<dbReference type="InterPro" id="IPR029044">
    <property type="entry name" value="Nucleotide-diphossugar_trans"/>
</dbReference>
<dbReference type="EMBL" id="DS990445">
    <property type="protein sequence ID" value="EEQ64120.1"/>
    <property type="molecule type" value="Genomic_DNA"/>
</dbReference>
<protein>
    <recommendedName>
        <fullName evidence="3">Glycosyltransferase 2-like domain-containing protein</fullName>
    </recommendedName>
</protein>
<proteinExistence type="predicted"/>
<sequence>MPFPLQNNNIDSIYQKSPRHFQDCSHIKLTYVTHFYCDQDNIDSVISLLREYESYDPNLLDIVMFVIVDDGSPIAYEIPKFNLNLRWIKINENIPWNQSGARNLGVTYAKSDNIVMTDLDHKIYENTLWYMANHKPCGRNFYKIKYVDSNKGHSNTFFMSRARFMRFFGYDEEFSGHYGAEDFRFVKFHKAHGSRQMYLPDKYRVERNRKEINRETSYHSLVRDLTHCTPVDLRKKLENRYFGNEQGHSRIFLNFTWRFLSEQRRNNIPQPKPKKWWYYLWYWRWLVGYK</sequence>
<reference evidence="2" key="1">
    <citation type="journal article" date="2014" name="Genome Announc.">
        <title>Draft genome sequences of six enterohepatic helicobacter species isolated from humans and one from rhesus macaques.</title>
        <authorList>
            <person name="Shen Z."/>
            <person name="Sheh A."/>
            <person name="Young S.K."/>
            <person name="Abouelliel A."/>
            <person name="Ward D.V."/>
            <person name="Earl A.M."/>
            <person name="Fox J.G."/>
        </authorList>
    </citation>
    <scope>NUCLEOTIDE SEQUENCE [LARGE SCALE GENOMIC DNA]</scope>
    <source>
        <strain evidence="2">MIT 98-5489</strain>
    </source>
</reference>
<dbReference type="eggNOG" id="COG1216">
    <property type="taxonomic scope" value="Bacteria"/>
</dbReference>
<dbReference type="AlphaFoldDB" id="C5F1G8"/>
<name>C5F1G8_9HELI</name>
<dbReference type="Proteomes" id="UP000003953">
    <property type="component" value="Unassembled WGS sequence"/>
</dbReference>
<gene>
    <name evidence="1" type="ORF">HPMG_01577</name>
</gene>